<sequence length="105" mass="11406">MPEESLDRLHSQQRAAKVLETLLARIANEGLPIITWTISSDASQAILTGTCDAESADQRRSDFEAWREALAATEVSDVSEGGSTRLRASVTDDYEDLIIALIAEA</sequence>
<dbReference type="RefSeq" id="WP_185089039.1">
    <property type="nucleotide sequence ID" value="NZ_JACHJB010000004.1"/>
</dbReference>
<gene>
    <name evidence="1" type="ORF">FHU36_007838</name>
</gene>
<name>A0A7X0CBT3_9ACTN</name>
<protein>
    <submittedName>
        <fullName evidence="1">Uncharacterized protein</fullName>
    </submittedName>
</protein>
<keyword evidence="2" id="KW-1185">Reference proteome</keyword>
<dbReference type="AlphaFoldDB" id="A0A7X0CBT3"/>
<evidence type="ECO:0000313" key="1">
    <source>
        <dbReference type="EMBL" id="MBB6351255.1"/>
    </source>
</evidence>
<accession>A0A7X0CBT3</accession>
<dbReference type="EMBL" id="JACHJB010000004">
    <property type="protein sequence ID" value="MBB6351255.1"/>
    <property type="molecule type" value="Genomic_DNA"/>
</dbReference>
<dbReference type="Proteomes" id="UP000583800">
    <property type="component" value="Unassembled WGS sequence"/>
</dbReference>
<comment type="caution">
    <text evidence="1">The sequence shown here is derived from an EMBL/GenBank/DDBJ whole genome shotgun (WGS) entry which is preliminary data.</text>
</comment>
<evidence type="ECO:0000313" key="2">
    <source>
        <dbReference type="Proteomes" id="UP000583800"/>
    </source>
</evidence>
<organism evidence="1 2">
    <name type="scientific">Nonomuraea muscovyensis</name>
    <dbReference type="NCBI Taxonomy" id="1124761"/>
    <lineage>
        <taxon>Bacteria</taxon>
        <taxon>Bacillati</taxon>
        <taxon>Actinomycetota</taxon>
        <taxon>Actinomycetes</taxon>
        <taxon>Streptosporangiales</taxon>
        <taxon>Streptosporangiaceae</taxon>
        <taxon>Nonomuraea</taxon>
    </lineage>
</organism>
<proteinExistence type="predicted"/>
<reference evidence="1 2" key="1">
    <citation type="submission" date="2020-08" db="EMBL/GenBank/DDBJ databases">
        <title>Sequencing the genomes of 1000 actinobacteria strains.</title>
        <authorList>
            <person name="Klenk H.-P."/>
        </authorList>
    </citation>
    <scope>NUCLEOTIDE SEQUENCE [LARGE SCALE GENOMIC DNA]</scope>
    <source>
        <strain evidence="1 2">DSM 45913</strain>
    </source>
</reference>